<dbReference type="Gene3D" id="3.40.50.300">
    <property type="entry name" value="P-loop containing nucleotide triphosphate hydrolases"/>
    <property type="match status" value="1"/>
</dbReference>
<dbReference type="Pfam" id="PF03976">
    <property type="entry name" value="PPK2"/>
    <property type="match status" value="1"/>
</dbReference>
<evidence type="ECO:0000313" key="2">
    <source>
        <dbReference type="EMBL" id="MVN89500.1"/>
    </source>
</evidence>
<dbReference type="InterPro" id="IPR022488">
    <property type="entry name" value="PPK2-related"/>
</dbReference>
<accession>A0A7C9LXW6</accession>
<dbReference type="EMBL" id="WQLB01000095">
    <property type="protein sequence ID" value="MVN89500.1"/>
    <property type="molecule type" value="Genomic_DNA"/>
</dbReference>
<keyword evidence="3" id="KW-1185">Reference proteome</keyword>
<keyword evidence="2" id="KW-0808">Transferase</keyword>
<reference evidence="2 3" key="1">
    <citation type="submission" date="2019-12" db="EMBL/GenBank/DDBJ databases">
        <title>Deinococcus sp. HMF7620 Genome sequencing and assembly.</title>
        <authorList>
            <person name="Kang H."/>
            <person name="Kim H."/>
            <person name="Joh K."/>
        </authorList>
    </citation>
    <scope>NUCLEOTIDE SEQUENCE [LARGE SCALE GENOMIC DNA]</scope>
    <source>
        <strain evidence="2 3">HMF7620</strain>
    </source>
</reference>
<evidence type="ECO:0000313" key="3">
    <source>
        <dbReference type="Proteomes" id="UP000483286"/>
    </source>
</evidence>
<gene>
    <name evidence="2" type="ORF">GO986_22475</name>
</gene>
<dbReference type="AlphaFoldDB" id="A0A7C9LXW6"/>
<dbReference type="InterPro" id="IPR027417">
    <property type="entry name" value="P-loop_NTPase"/>
</dbReference>
<proteinExistence type="predicted"/>
<sequence length="48" mass="5471">RAAPWYVIPADRKWFRNLLITQIVLQTLEEMAPAFPAPGFDPTSVEIT</sequence>
<protein>
    <submittedName>
        <fullName evidence="2">Polyphosphate kinase 2 family protein</fullName>
    </submittedName>
</protein>
<feature type="domain" description="Polyphosphate kinase-2-related" evidence="1">
    <location>
        <begin position="2"/>
        <end position="33"/>
    </location>
</feature>
<feature type="non-terminal residue" evidence="2">
    <location>
        <position position="1"/>
    </location>
</feature>
<dbReference type="GO" id="GO:0016301">
    <property type="term" value="F:kinase activity"/>
    <property type="evidence" value="ECO:0007669"/>
    <property type="project" value="UniProtKB-KW"/>
</dbReference>
<organism evidence="2 3">
    <name type="scientific">Deinococcus arboris</name>
    <dbReference type="NCBI Taxonomy" id="2682977"/>
    <lineage>
        <taxon>Bacteria</taxon>
        <taxon>Thermotogati</taxon>
        <taxon>Deinococcota</taxon>
        <taxon>Deinococci</taxon>
        <taxon>Deinococcales</taxon>
        <taxon>Deinococcaceae</taxon>
        <taxon>Deinococcus</taxon>
    </lineage>
</organism>
<dbReference type="Proteomes" id="UP000483286">
    <property type="component" value="Unassembled WGS sequence"/>
</dbReference>
<keyword evidence="2" id="KW-0418">Kinase</keyword>
<name>A0A7C9LXW6_9DEIO</name>
<comment type="caution">
    <text evidence="2">The sequence shown here is derived from an EMBL/GenBank/DDBJ whole genome shotgun (WGS) entry which is preliminary data.</text>
</comment>
<evidence type="ECO:0000259" key="1">
    <source>
        <dbReference type="Pfam" id="PF03976"/>
    </source>
</evidence>